<gene>
    <name evidence="11" type="ORF">DCAR_000664</name>
</gene>
<evidence type="ECO:0000256" key="7">
    <source>
        <dbReference type="ARBA" id="ARBA00023204"/>
    </source>
</evidence>
<dbReference type="InterPro" id="IPR036388">
    <property type="entry name" value="WH-like_DNA-bd_sf"/>
</dbReference>
<comment type="similarity">
    <text evidence="2">Belongs to the replication factor A protein 2 family.</text>
</comment>
<dbReference type="Gene3D" id="1.10.10.10">
    <property type="entry name" value="Winged helix-like DNA-binding domain superfamily/Winged helix DNA-binding domain"/>
    <property type="match status" value="1"/>
</dbReference>
<evidence type="ECO:0000259" key="9">
    <source>
        <dbReference type="Pfam" id="PF01336"/>
    </source>
</evidence>
<comment type="caution">
    <text evidence="11">The sequence shown here is derived from an EMBL/GenBank/DDBJ whole genome shotgun (WGS) entry which is preliminary data.</text>
</comment>
<sequence length="301" mass="33433">MTEVIDRHDFHGFDSDLKVIMGSHLWSIVQNTQSRDAPGTIPVTVKKIIEASQSGDEKSNFLVAGVDVANVSVVGMITSKTERVTDVNFTLDDGTGRIDCIRWVNEGYDTKEMSEIEEGMYARVNGRLKSFQGKKQIAAFSVRPVTNFDEVTCHFIECIHFHLKNSHLQQADASTQFENGQGLSTPTQKGTGASNAYQAPVSNPLSGLLNGDGLKGFDQMVLDYLQRPSSFANEKGMHRDVLHKELKIPVEKLMYSLSLNVFFLPVSFNALPLMESIRTLEDEGLIYSTIDEFHYKATTSG</sequence>
<protein>
    <recommendedName>
        <fullName evidence="12">Replication protein A C-terminal domain-containing protein</fullName>
    </recommendedName>
</protein>
<feature type="domain" description="Replication protein A C-terminal" evidence="10">
    <location>
        <begin position="167"/>
        <end position="253"/>
    </location>
</feature>
<dbReference type="GO" id="GO:0006289">
    <property type="term" value="P:nucleotide-excision repair"/>
    <property type="evidence" value="ECO:0007669"/>
    <property type="project" value="TreeGrafter"/>
</dbReference>
<dbReference type="GO" id="GO:0003697">
    <property type="term" value="F:single-stranded DNA binding"/>
    <property type="evidence" value="ECO:0007669"/>
    <property type="project" value="TreeGrafter"/>
</dbReference>
<evidence type="ECO:0008006" key="12">
    <source>
        <dbReference type="Google" id="ProtNLM"/>
    </source>
</evidence>
<dbReference type="PANTHER" id="PTHR13989:SF34">
    <property type="entry name" value="REPLICATION PROTEIN A 32 KDA SUBUNIT A"/>
    <property type="match status" value="1"/>
</dbReference>
<dbReference type="PANTHER" id="PTHR13989">
    <property type="entry name" value="REPLICATION PROTEIN A-RELATED"/>
    <property type="match status" value="1"/>
</dbReference>
<feature type="domain" description="OB" evidence="9">
    <location>
        <begin position="71"/>
        <end position="144"/>
    </location>
</feature>
<dbReference type="InterPro" id="IPR012340">
    <property type="entry name" value="NA-bd_OB-fold"/>
</dbReference>
<evidence type="ECO:0000256" key="6">
    <source>
        <dbReference type="ARBA" id="ARBA00023172"/>
    </source>
</evidence>
<dbReference type="Gramene" id="KZN07995">
    <property type="protein sequence ID" value="KZN07995"/>
    <property type="gene ID" value="DCAR_000664"/>
</dbReference>
<keyword evidence="8" id="KW-0539">Nucleus</keyword>
<dbReference type="GO" id="GO:0035861">
    <property type="term" value="C:site of double-strand break"/>
    <property type="evidence" value="ECO:0007669"/>
    <property type="project" value="TreeGrafter"/>
</dbReference>
<dbReference type="Pfam" id="PF08784">
    <property type="entry name" value="RPA_C"/>
    <property type="match status" value="1"/>
</dbReference>
<comment type="subcellular location">
    <subcellularLocation>
        <location evidence="1">Nucleus</location>
    </subcellularLocation>
</comment>
<dbReference type="Pfam" id="PF01336">
    <property type="entry name" value="tRNA_anti-codon"/>
    <property type="match status" value="1"/>
</dbReference>
<dbReference type="CDD" id="cd04478">
    <property type="entry name" value="RPA2_DBD_D"/>
    <property type="match status" value="1"/>
</dbReference>
<evidence type="ECO:0000313" key="11">
    <source>
        <dbReference type="EMBL" id="KZN07995.1"/>
    </source>
</evidence>
<keyword evidence="6" id="KW-0233">DNA recombination</keyword>
<dbReference type="AlphaFoldDB" id="A0A166FNR1"/>
<evidence type="ECO:0000256" key="3">
    <source>
        <dbReference type="ARBA" id="ARBA00022705"/>
    </source>
</evidence>
<dbReference type="InterPro" id="IPR014892">
    <property type="entry name" value="RPA_C"/>
</dbReference>
<dbReference type="GO" id="GO:0000781">
    <property type="term" value="C:chromosome, telomeric region"/>
    <property type="evidence" value="ECO:0007669"/>
    <property type="project" value="TreeGrafter"/>
</dbReference>
<evidence type="ECO:0000256" key="2">
    <source>
        <dbReference type="ARBA" id="ARBA00007815"/>
    </source>
</evidence>
<accession>A0A166FNR1</accession>
<dbReference type="GO" id="GO:0000724">
    <property type="term" value="P:double-strand break repair via homologous recombination"/>
    <property type="evidence" value="ECO:0007669"/>
    <property type="project" value="TreeGrafter"/>
</dbReference>
<keyword evidence="7" id="KW-0234">DNA repair</keyword>
<keyword evidence="4" id="KW-0227">DNA damage</keyword>
<evidence type="ECO:0000256" key="8">
    <source>
        <dbReference type="ARBA" id="ARBA00023242"/>
    </source>
</evidence>
<proteinExistence type="inferred from homology"/>
<dbReference type="Gene3D" id="2.40.50.140">
    <property type="entry name" value="Nucleic acid-binding proteins"/>
    <property type="match status" value="1"/>
</dbReference>
<dbReference type="InterPro" id="IPR040260">
    <property type="entry name" value="RFA2-like"/>
</dbReference>
<dbReference type="InterPro" id="IPR014646">
    <property type="entry name" value="Rfa2/RPA32"/>
</dbReference>
<dbReference type="FunFam" id="2.40.50.140:FF:000184">
    <property type="entry name" value="replication protein A 32 kDa subunit A-like"/>
    <property type="match status" value="1"/>
</dbReference>
<dbReference type="GO" id="GO:0006260">
    <property type="term" value="P:DNA replication"/>
    <property type="evidence" value="ECO:0007669"/>
    <property type="project" value="UniProtKB-KW"/>
</dbReference>
<evidence type="ECO:0000256" key="4">
    <source>
        <dbReference type="ARBA" id="ARBA00022763"/>
    </source>
</evidence>
<name>A0A166FNR1_DAUCS</name>
<keyword evidence="3" id="KW-0235">DNA replication</keyword>
<evidence type="ECO:0000259" key="10">
    <source>
        <dbReference type="Pfam" id="PF08784"/>
    </source>
</evidence>
<dbReference type="STRING" id="79200.A0A166FNR1"/>
<dbReference type="EMBL" id="LNRQ01000001">
    <property type="protein sequence ID" value="KZN07995.1"/>
    <property type="molecule type" value="Genomic_DNA"/>
</dbReference>
<reference evidence="11" key="1">
    <citation type="journal article" date="2016" name="Nat. Genet.">
        <title>A high-quality carrot genome assembly provides new insights into carotenoid accumulation and asterid genome evolution.</title>
        <authorList>
            <person name="Iorizzo M."/>
            <person name="Ellison S."/>
            <person name="Senalik D."/>
            <person name="Zeng P."/>
            <person name="Satapoomin P."/>
            <person name="Huang J."/>
            <person name="Bowman M."/>
            <person name="Iovene M."/>
            <person name="Sanseverino W."/>
            <person name="Cavagnaro P."/>
            <person name="Yildiz M."/>
            <person name="Macko-Podgorni A."/>
            <person name="Moranska E."/>
            <person name="Grzebelus E."/>
            <person name="Grzebelus D."/>
            <person name="Ashrafi H."/>
            <person name="Zheng Z."/>
            <person name="Cheng S."/>
            <person name="Spooner D."/>
            <person name="Van Deynze A."/>
            <person name="Simon P."/>
        </authorList>
    </citation>
    <scope>NUCLEOTIDE SEQUENCE [LARGE SCALE GENOMIC DNA]</scope>
    <source>
        <tissue evidence="11">Leaf</tissue>
    </source>
</reference>
<organism evidence="11">
    <name type="scientific">Daucus carota subsp. sativus</name>
    <name type="common">Carrot</name>
    <dbReference type="NCBI Taxonomy" id="79200"/>
    <lineage>
        <taxon>Eukaryota</taxon>
        <taxon>Viridiplantae</taxon>
        <taxon>Streptophyta</taxon>
        <taxon>Embryophyta</taxon>
        <taxon>Tracheophyta</taxon>
        <taxon>Spermatophyta</taxon>
        <taxon>Magnoliopsida</taxon>
        <taxon>eudicotyledons</taxon>
        <taxon>Gunneridae</taxon>
        <taxon>Pentapetalae</taxon>
        <taxon>asterids</taxon>
        <taxon>campanulids</taxon>
        <taxon>Apiales</taxon>
        <taxon>Apiaceae</taxon>
        <taxon>Apioideae</taxon>
        <taxon>Scandiceae</taxon>
        <taxon>Daucinae</taxon>
        <taxon>Daucus</taxon>
        <taxon>Daucus sect. Daucus</taxon>
    </lineage>
</organism>
<evidence type="ECO:0000256" key="1">
    <source>
        <dbReference type="ARBA" id="ARBA00004123"/>
    </source>
</evidence>
<dbReference type="SUPFAM" id="SSF46785">
    <property type="entry name" value="Winged helix' DNA-binding domain"/>
    <property type="match status" value="1"/>
</dbReference>
<dbReference type="OMA" id="TFHFIDC"/>
<dbReference type="SUPFAM" id="SSF50249">
    <property type="entry name" value="Nucleic acid-binding proteins"/>
    <property type="match status" value="1"/>
</dbReference>
<dbReference type="GO" id="GO:0005662">
    <property type="term" value="C:DNA replication factor A complex"/>
    <property type="evidence" value="ECO:0007669"/>
    <property type="project" value="TreeGrafter"/>
</dbReference>
<dbReference type="PIRSF" id="PIRSF036949">
    <property type="entry name" value="RPA32"/>
    <property type="match status" value="1"/>
</dbReference>
<dbReference type="InterPro" id="IPR004365">
    <property type="entry name" value="NA-bd_OB_tRNA"/>
</dbReference>
<keyword evidence="5" id="KW-0238">DNA-binding</keyword>
<dbReference type="InterPro" id="IPR036390">
    <property type="entry name" value="WH_DNA-bd_sf"/>
</dbReference>
<evidence type="ECO:0000256" key="5">
    <source>
        <dbReference type="ARBA" id="ARBA00023125"/>
    </source>
</evidence>